<sequence length="40" mass="4538">MNNHPSVRPQTRERVLRAIAELDYRPGPSLRRAAPTPARS</sequence>
<dbReference type="PROSITE" id="PS50932">
    <property type="entry name" value="HTH_LACI_2"/>
    <property type="match status" value="1"/>
</dbReference>
<dbReference type="CDD" id="cd01392">
    <property type="entry name" value="HTH_LacI"/>
    <property type="match status" value="1"/>
</dbReference>
<keyword evidence="2" id="KW-0238">DNA-binding</keyword>
<gene>
    <name evidence="2" type="ORF">ACFP81_10255</name>
</gene>
<dbReference type="SUPFAM" id="SSF47413">
    <property type="entry name" value="lambda repressor-like DNA-binding domains"/>
    <property type="match status" value="1"/>
</dbReference>
<organism evidence="2 3">
    <name type="scientific">Deinococcus lacus</name>
    <dbReference type="NCBI Taxonomy" id="392561"/>
    <lineage>
        <taxon>Bacteria</taxon>
        <taxon>Thermotogati</taxon>
        <taxon>Deinococcota</taxon>
        <taxon>Deinococci</taxon>
        <taxon>Deinococcales</taxon>
        <taxon>Deinococcaceae</taxon>
        <taxon>Deinococcus</taxon>
    </lineage>
</organism>
<dbReference type="EMBL" id="JBHSWD010000001">
    <property type="protein sequence ID" value="MFC6592337.1"/>
    <property type="molecule type" value="Genomic_DNA"/>
</dbReference>
<dbReference type="Proteomes" id="UP001596297">
    <property type="component" value="Unassembled WGS sequence"/>
</dbReference>
<name>A0ABW1YGI5_9DEIO</name>
<keyword evidence="3" id="KW-1185">Reference proteome</keyword>
<dbReference type="Gene3D" id="1.10.260.40">
    <property type="entry name" value="lambda repressor-like DNA-binding domains"/>
    <property type="match status" value="1"/>
</dbReference>
<feature type="domain" description="HTH lacI-type" evidence="1">
    <location>
        <begin position="1"/>
        <end position="35"/>
    </location>
</feature>
<dbReference type="InterPro" id="IPR000843">
    <property type="entry name" value="HTH_LacI"/>
</dbReference>
<reference evidence="3" key="1">
    <citation type="journal article" date="2019" name="Int. J. Syst. Evol. Microbiol.">
        <title>The Global Catalogue of Microorganisms (GCM) 10K type strain sequencing project: providing services to taxonomists for standard genome sequencing and annotation.</title>
        <authorList>
            <consortium name="The Broad Institute Genomics Platform"/>
            <consortium name="The Broad Institute Genome Sequencing Center for Infectious Disease"/>
            <person name="Wu L."/>
            <person name="Ma J."/>
        </authorList>
    </citation>
    <scope>NUCLEOTIDE SEQUENCE [LARGE SCALE GENOMIC DNA]</scope>
    <source>
        <strain evidence="3">CGMCC 1.15772</strain>
    </source>
</reference>
<evidence type="ECO:0000259" key="1">
    <source>
        <dbReference type="PROSITE" id="PS50932"/>
    </source>
</evidence>
<comment type="caution">
    <text evidence="2">The sequence shown here is derived from an EMBL/GenBank/DDBJ whole genome shotgun (WGS) entry which is preliminary data.</text>
</comment>
<dbReference type="GO" id="GO:0003677">
    <property type="term" value="F:DNA binding"/>
    <property type="evidence" value="ECO:0007669"/>
    <property type="project" value="UniProtKB-KW"/>
</dbReference>
<accession>A0ABW1YGI5</accession>
<protein>
    <submittedName>
        <fullName evidence="2">LacI family DNA-binding transcriptional regulator</fullName>
    </submittedName>
</protein>
<evidence type="ECO:0000313" key="3">
    <source>
        <dbReference type="Proteomes" id="UP001596297"/>
    </source>
</evidence>
<dbReference type="InterPro" id="IPR010982">
    <property type="entry name" value="Lambda_DNA-bd_dom_sf"/>
</dbReference>
<proteinExistence type="predicted"/>
<dbReference type="RefSeq" id="WP_380083677.1">
    <property type="nucleotide sequence ID" value="NZ_JBHSWD010000001.1"/>
</dbReference>
<dbReference type="Pfam" id="PF00356">
    <property type="entry name" value="LacI"/>
    <property type="match status" value="1"/>
</dbReference>
<evidence type="ECO:0000313" key="2">
    <source>
        <dbReference type="EMBL" id="MFC6592337.1"/>
    </source>
</evidence>